<dbReference type="NCBIfam" id="TIGR03831">
    <property type="entry name" value="YgiT_finger"/>
    <property type="match status" value="1"/>
</dbReference>
<dbReference type="PROSITE" id="PS50943">
    <property type="entry name" value="HTH_CROC1"/>
    <property type="match status" value="1"/>
</dbReference>
<dbReference type="InterPro" id="IPR001387">
    <property type="entry name" value="Cro/C1-type_HTH"/>
</dbReference>
<dbReference type="InterPro" id="IPR022453">
    <property type="entry name" value="Znf_MqsA-type"/>
</dbReference>
<sequence length="152" mass="17214">MKTNSGSGPQTKRRAVLPDDACPECGNPMREKKGRLTLPVNGEEIVVAGSPHLNCPKCDEVVLRFDDARKLRQRALEIYRQTYGLLSAEEIRSIRERFWLTQAELARLLRLGANTISRWEAGRNVQTASMDMLLRVIRDLPGSLDYLRTYAA</sequence>
<name>A0A564ZIG1_9BACT</name>
<evidence type="ECO:0000259" key="1">
    <source>
        <dbReference type="PROSITE" id="PS50943"/>
    </source>
</evidence>
<dbReference type="AlphaFoldDB" id="A0A564ZIG1"/>
<evidence type="ECO:0000313" key="2">
    <source>
        <dbReference type="EMBL" id="VUZ85131.1"/>
    </source>
</evidence>
<dbReference type="InterPro" id="IPR010982">
    <property type="entry name" value="Lambda_DNA-bd_dom_sf"/>
</dbReference>
<proteinExistence type="predicted"/>
<dbReference type="InterPro" id="IPR032758">
    <property type="entry name" value="MqsA/HigA-2"/>
</dbReference>
<dbReference type="SUPFAM" id="SSF47413">
    <property type="entry name" value="lambda repressor-like DNA-binding domains"/>
    <property type="match status" value="1"/>
</dbReference>
<organism evidence="2 3">
    <name type="scientific">Candidatus Methylomirabilis lanthanidiphila</name>
    <dbReference type="NCBI Taxonomy" id="2211376"/>
    <lineage>
        <taxon>Bacteria</taxon>
        <taxon>Candidatus Methylomirabilota</taxon>
        <taxon>Candidatus Methylomirabilia</taxon>
        <taxon>Candidatus Methylomirabilales</taxon>
        <taxon>Candidatus Methylomirabilaceae</taxon>
        <taxon>Candidatus Methylomirabilis</taxon>
    </lineage>
</organism>
<dbReference type="InterPro" id="IPR022452">
    <property type="entry name" value="MqsA"/>
</dbReference>
<keyword evidence="3" id="KW-1185">Reference proteome</keyword>
<dbReference type="Gene3D" id="1.10.260.40">
    <property type="entry name" value="lambda repressor-like DNA-binding domains"/>
    <property type="match status" value="1"/>
</dbReference>
<dbReference type="GO" id="GO:0003677">
    <property type="term" value="F:DNA binding"/>
    <property type="evidence" value="ECO:0007669"/>
    <property type="project" value="InterPro"/>
</dbReference>
<accession>A0A564ZIG1</accession>
<protein>
    <submittedName>
        <fullName evidence="2">Antitoxin igA-2</fullName>
    </submittedName>
</protein>
<dbReference type="Pfam" id="PF15731">
    <property type="entry name" value="MqsA_antitoxin"/>
    <property type="match status" value="1"/>
</dbReference>
<dbReference type="EMBL" id="CABIKM010000022">
    <property type="protein sequence ID" value="VUZ85131.1"/>
    <property type="molecule type" value="Genomic_DNA"/>
</dbReference>
<dbReference type="CDD" id="cd00093">
    <property type="entry name" value="HTH_XRE"/>
    <property type="match status" value="1"/>
</dbReference>
<reference evidence="2 3" key="1">
    <citation type="submission" date="2019-07" db="EMBL/GenBank/DDBJ databases">
        <authorList>
            <person name="Cremers G."/>
        </authorList>
    </citation>
    <scope>NUCLEOTIDE SEQUENCE [LARGE SCALE GENOMIC DNA]</scope>
</reference>
<gene>
    <name evidence="2" type="primary">higA-2_2</name>
    <name evidence="2" type="ORF">MELA_01507</name>
</gene>
<dbReference type="NCBIfam" id="TIGR03830">
    <property type="entry name" value="CxxCG_CxxCG_HTH"/>
    <property type="match status" value="1"/>
</dbReference>
<dbReference type="Gene3D" id="3.10.20.860">
    <property type="match status" value="1"/>
</dbReference>
<evidence type="ECO:0000313" key="3">
    <source>
        <dbReference type="Proteomes" id="UP000334340"/>
    </source>
</evidence>
<dbReference type="SMART" id="SM00530">
    <property type="entry name" value="HTH_XRE"/>
    <property type="match status" value="1"/>
</dbReference>
<dbReference type="Proteomes" id="UP000334340">
    <property type="component" value="Unassembled WGS sequence"/>
</dbReference>
<feature type="domain" description="HTH cro/C1-type" evidence="1">
    <location>
        <begin position="91"/>
        <end position="147"/>
    </location>
</feature>